<dbReference type="InterPro" id="IPR020846">
    <property type="entry name" value="MFS_dom"/>
</dbReference>
<keyword evidence="3 4" id="KW-0472">Membrane</keyword>
<name>A0A372EE18_9BURK</name>
<feature type="transmembrane region" description="Helical" evidence="4">
    <location>
        <begin position="173"/>
        <end position="189"/>
    </location>
</feature>
<evidence type="ECO:0000256" key="2">
    <source>
        <dbReference type="ARBA" id="ARBA00022989"/>
    </source>
</evidence>
<protein>
    <submittedName>
        <fullName evidence="6">MFS transporter</fullName>
    </submittedName>
</protein>
<evidence type="ECO:0000259" key="5">
    <source>
        <dbReference type="PROSITE" id="PS50850"/>
    </source>
</evidence>
<evidence type="ECO:0000256" key="1">
    <source>
        <dbReference type="ARBA" id="ARBA00022692"/>
    </source>
</evidence>
<feature type="transmembrane region" description="Helical" evidence="4">
    <location>
        <begin position="369"/>
        <end position="387"/>
    </location>
</feature>
<feature type="transmembrane region" description="Helical" evidence="4">
    <location>
        <begin position="280"/>
        <end position="297"/>
    </location>
</feature>
<dbReference type="EMBL" id="QVLS01000017">
    <property type="protein sequence ID" value="RFP76124.1"/>
    <property type="molecule type" value="Genomic_DNA"/>
</dbReference>
<evidence type="ECO:0000256" key="4">
    <source>
        <dbReference type="SAM" id="Phobius"/>
    </source>
</evidence>
<feature type="transmembrane region" description="Helical" evidence="4">
    <location>
        <begin position="248"/>
        <end position="268"/>
    </location>
</feature>
<evidence type="ECO:0000256" key="3">
    <source>
        <dbReference type="ARBA" id="ARBA00023136"/>
    </source>
</evidence>
<dbReference type="InterPro" id="IPR011701">
    <property type="entry name" value="MFS"/>
</dbReference>
<proteinExistence type="predicted"/>
<comment type="caution">
    <text evidence="6">The sequence shown here is derived from an EMBL/GenBank/DDBJ whole genome shotgun (WGS) entry which is preliminary data.</text>
</comment>
<dbReference type="Proteomes" id="UP000261931">
    <property type="component" value="Unassembled WGS sequence"/>
</dbReference>
<dbReference type="PANTHER" id="PTHR23542:SF1">
    <property type="entry name" value="MAJOR FACILITATOR SUPERFAMILY (MFS) PROFILE DOMAIN-CONTAINING PROTEIN"/>
    <property type="match status" value="1"/>
</dbReference>
<dbReference type="InterPro" id="IPR036259">
    <property type="entry name" value="MFS_trans_sf"/>
</dbReference>
<feature type="transmembrane region" description="Helical" evidence="4">
    <location>
        <begin position="338"/>
        <end position="357"/>
    </location>
</feature>
<dbReference type="RefSeq" id="WP_116960891.1">
    <property type="nucleotide sequence ID" value="NZ_QVLS01000017.1"/>
</dbReference>
<accession>A0A372EE18</accession>
<gene>
    <name evidence="6" type="ORF">DY262_20315</name>
</gene>
<dbReference type="SUPFAM" id="SSF103473">
    <property type="entry name" value="MFS general substrate transporter"/>
    <property type="match status" value="1"/>
</dbReference>
<organism evidence="6 7">
    <name type="scientific">Hydrogenophaga borbori</name>
    <dbReference type="NCBI Taxonomy" id="2294117"/>
    <lineage>
        <taxon>Bacteria</taxon>
        <taxon>Pseudomonadati</taxon>
        <taxon>Pseudomonadota</taxon>
        <taxon>Betaproteobacteria</taxon>
        <taxon>Burkholderiales</taxon>
        <taxon>Comamonadaceae</taxon>
        <taxon>Hydrogenophaga</taxon>
    </lineage>
</organism>
<keyword evidence="1 4" id="KW-0812">Transmembrane</keyword>
<keyword evidence="2 4" id="KW-1133">Transmembrane helix</keyword>
<dbReference type="Gene3D" id="1.20.1250.20">
    <property type="entry name" value="MFS general substrate transporter like domains"/>
    <property type="match status" value="1"/>
</dbReference>
<feature type="transmembrane region" description="Helical" evidence="4">
    <location>
        <begin position="20"/>
        <end position="40"/>
    </location>
</feature>
<keyword evidence="7" id="KW-1185">Reference proteome</keyword>
<evidence type="ECO:0000313" key="6">
    <source>
        <dbReference type="EMBL" id="RFP76124.1"/>
    </source>
</evidence>
<feature type="domain" description="Major facilitator superfamily (MFS) profile" evidence="5">
    <location>
        <begin position="214"/>
        <end position="404"/>
    </location>
</feature>
<dbReference type="Pfam" id="PF07690">
    <property type="entry name" value="MFS_1"/>
    <property type="match status" value="1"/>
</dbReference>
<feature type="transmembrane region" description="Helical" evidence="4">
    <location>
        <begin position="46"/>
        <end position="65"/>
    </location>
</feature>
<feature type="transmembrane region" description="Helical" evidence="4">
    <location>
        <begin position="217"/>
        <end position="242"/>
    </location>
</feature>
<reference evidence="6 7" key="1">
    <citation type="submission" date="2018-08" db="EMBL/GenBank/DDBJ databases">
        <title>Hydrogenophaga sp. LA-38 isolated from sludge.</title>
        <authorList>
            <person name="Im W.-T."/>
        </authorList>
    </citation>
    <scope>NUCLEOTIDE SEQUENCE [LARGE SCALE GENOMIC DNA]</scope>
    <source>
        <strain evidence="6 7">LA-38</strain>
    </source>
</reference>
<feature type="transmembrane region" description="Helical" evidence="4">
    <location>
        <begin position="77"/>
        <end position="98"/>
    </location>
</feature>
<sequence>MSNPYARIFSEPGAKGFSIAAFFGRLPLAMAPIGIVAMLSQTLGEYWLAGAVAATYGLGNAFLAPQISRWIDRYGQTAVAAPAAAVSAAAFVLLILASHWNWPAWTLFATALGAATLPSMSAMVRARWSELFRDRPELNTAFAFESAADELIYISGASLSVGLAAAWFPEAGMLASTLFMVGGTAAFLLQRKTEPAVRAPQADGPAGSAIRQRPVQIITLALVFVGATFATAEVSAIAITTALGQPGAASLVIGVYAVGSFVLGLVLGALNPRLALHRQLLIAVGVLALTSLPLLVAGSSVALLAAAVFLSGVAISPTFITAFGLIERRVPASMLTEGVTWVMTGIGIGMSLGAFVSGWVVDHFGPQNGFWVSVVASLAAALTIALGQRALAGERAAPGRLAVS</sequence>
<dbReference type="GO" id="GO:0022857">
    <property type="term" value="F:transmembrane transporter activity"/>
    <property type="evidence" value="ECO:0007669"/>
    <property type="project" value="InterPro"/>
</dbReference>
<feature type="transmembrane region" description="Helical" evidence="4">
    <location>
        <begin position="303"/>
        <end position="326"/>
    </location>
</feature>
<evidence type="ECO:0000313" key="7">
    <source>
        <dbReference type="Proteomes" id="UP000261931"/>
    </source>
</evidence>
<dbReference type="PROSITE" id="PS50850">
    <property type="entry name" value="MFS"/>
    <property type="match status" value="1"/>
</dbReference>
<dbReference type="AlphaFoldDB" id="A0A372EE18"/>
<dbReference type="PANTHER" id="PTHR23542">
    <property type="match status" value="1"/>
</dbReference>